<dbReference type="OMA" id="EWNDSEI"/>
<organism evidence="1 2">
    <name type="scientific">Petromyces alliaceus</name>
    <name type="common">Aspergillus alliaceus</name>
    <dbReference type="NCBI Taxonomy" id="209559"/>
    <lineage>
        <taxon>Eukaryota</taxon>
        <taxon>Fungi</taxon>
        <taxon>Dikarya</taxon>
        <taxon>Ascomycota</taxon>
        <taxon>Pezizomycotina</taxon>
        <taxon>Eurotiomycetes</taxon>
        <taxon>Eurotiomycetidae</taxon>
        <taxon>Eurotiales</taxon>
        <taxon>Aspergillaceae</taxon>
        <taxon>Aspergillus</taxon>
        <taxon>Aspergillus subgen. Circumdati</taxon>
    </lineage>
</organism>
<evidence type="ECO:0000313" key="2">
    <source>
        <dbReference type="Proteomes" id="UP000541154"/>
    </source>
</evidence>
<dbReference type="InterPro" id="IPR036673">
    <property type="entry name" value="Cyanovirin-N_sf"/>
</dbReference>
<dbReference type="AlphaFoldDB" id="A0A5N6FV61"/>
<comment type="caution">
    <text evidence="1">The sequence shown here is derived from an EMBL/GenBank/DDBJ whole genome shotgun (WGS) entry which is preliminary data.</text>
</comment>
<keyword evidence="2" id="KW-1185">Reference proteome</keyword>
<dbReference type="Gene3D" id="2.30.60.10">
    <property type="entry name" value="Cyanovirin-N"/>
    <property type="match status" value="1"/>
</dbReference>
<reference evidence="1 2" key="1">
    <citation type="submission" date="2019-04" db="EMBL/GenBank/DDBJ databases">
        <title>Aspergillus burnettii sp. nov., novel species from soil in southeast Queensland.</title>
        <authorList>
            <person name="Gilchrist C.L.M."/>
            <person name="Pitt J.I."/>
            <person name="Lange L."/>
            <person name="Lacey H.J."/>
            <person name="Vuong D."/>
            <person name="Midgley D.J."/>
            <person name="Greenfield P."/>
            <person name="Bradbury M."/>
            <person name="Lacey E."/>
            <person name="Busk P.K."/>
            <person name="Pilgaard B."/>
            <person name="Chooi Y.H."/>
            <person name="Piggott A.M."/>
        </authorList>
    </citation>
    <scope>NUCLEOTIDE SEQUENCE [LARGE SCALE GENOMIC DNA]</scope>
    <source>
        <strain evidence="1 2">FRR 5400</strain>
    </source>
</reference>
<dbReference type="EMBL" id="SPNV01000011">
    <property type="protein sequence ID" value="KAF5866152.1"/>
    <property type="molecule type" value="Genomic_DNA"/>
</dbReference>
<sequence>MSFHMTAEEGSIRVLGDKRTLIGRLEDENGEYQDASIDLDQFLGNNNGSFQWDGVSFSETAEGVHFDIEGGSNVPVLRAQLRNEAGDYVDANVNLAERIRNENGQFQFE</sequence>
<gene>
    <name evidence="1" type="ORF">ETB97_000686</name>
</gene>
<name>A0A5N6FV61_PETAA</name>
<accession>A0A8H6ACV9</accession>
<evidence type="ECO:0000313" key="1">
    <source>
        <dbReference type="EMBL" id="KAF5866152.1"/>
    </source>
</evidence>
<dbReference type="Proteomes" id="UP000541154">
    <property type="component" value="Unassembled WGS sequence"/>
</dbReference>
<accession>A0A5N6FV61</accession>
<dbReference type="PANTHER" id="PTHR42076">
    <property type="entry name" value="CYANOVIRIN-N HOMOLOG"/>
    <property type="match status" value="1"/>
</dbReference>
<dbReference type="PANTHER" id="PTHR42076:SF1">
    <property type="entry name" value="CYANOVIRIN-N DOMAIN-CONTAINING PROTEIN"/>
    <property type="match status" value="1"/>
</dbReference>
<dbReference type="Pfam" id="PF08881">
    <property type="entry name" value="CVNH"/>
    <property type="match status" value="1"/>
</dbReference>
<dbReference type="SUPFAM" id="SSF51322">
    <property type="entry name" value="Cyanovirin-N"/>
    <property type="match status" value="1"/>
</dbReference>
<protein>
    <submittedName>
        <fullName evidence="1">Uncharacterized protein</fullName>
    </submittedName>
</protein>
<proteinExistence type="predicted"/>
<dbReference type="InterPro" id="IPR011058">
    <property type="entry name" value="Cyanovirin-N"/>
</dbReference>
<dbReference type="SMART" id="SM01111">
    <property type="entry name" value="CVNH"/>
    <property type="match status" value="1"/>
</dbReference>